<reference evidence="1 2" key="1">
    <citation type="journal article" date="2012" name="J. Bacteriol.">
        <title>Draft Genome Sequence of Cecembia lonarensis Strain LW9T, Isolated from Lonar Lake, a Haloalkaline Lake in India.</title>
        <authorList>
            <person name="Shivaji S."/>
            <person name="Ara S."/>
            <person name="Singh A."/>
            <person name="Pinnaka A.K."/>
        </authorList>
    </citation>
    <scope>NUCLEOTIDE SEQUENCE [LARGE SCALE GENOMIC DNA]</scope>
    <source>
        <strain evidence="1 2">LW9</strain>
    </source>
</reference>
<name>K1L834_CECL9</name>
<organism evidence="1 2">
    <name type="scientific">Cecembia lonarensis (strain CCUG 58316 / KCTC 22772 / LW9)</name>
    <dbReference type="NCBI Taxonomy" id="1225176"/>
    <lineage>
        <taxon>Bacteria</taxon>
        <taxon>Pseudomonadati</taxon>
        <taxon>Bacteroidota</taxon>
        <taxon>Cytophagia</taxon>
        <taxon>Cytophagales</taxon>
        <taxon>Cyclobacteriaceae</taxon>
        <taxon>Cecembia</taxon>
    </lineage>
</organism>
<dbReference type="PATRIC" id="fig|1225176.3.peg.632"/>
<sequence length="182" mass="21404">MKWNSWTVALMLLLCSCRGISPNFQDKDLLSEEPQPVHRKNLYTFPKDWQGLWVYKPFEGDQGDIEIDSVWIDKNTYTIINNITSSYTIEELKENQIWEIKKGTLAVVSEGIDTLFFDNTESQNYSFDELGNLTVWQRKIDQMSLKEDLFLRKVNRNTYALNYKCPDCNGWKVILLQPSNFK</sequence>
<protein>
    <recommendedName>
        <fullName evidence="3">Lipoprotein</fullName>
    </recommendedName>
</protein>
<comment type="caution">
    <text evidence="1">The sequence shown here is derived from an EMBL/GenBank/DDBJ whole genome shotgun (WGS) entry which is preliminary data.</text>
</comment>
<dbReference type="OrthoDB" id="9829137at2"/>
<evidence type="ECO:0000313" key="1">
    <source>
        <dbReference type="EMBL" id="EKB50846.1"/>
    </source>
</evidence>
<keyword evidence="2" id="KW-1185">Reference proteome</keyword>
<proteinExistence type="predicted"/>
<evidence type="ECO:0000313" key="2">
    <source>
        <dbReference type="Proteomes" id="UP000004478"/>
    </source>
</evidence>
<dbReference type="Proteomes" id="UP000004478">
    <property type="component" value="Unassembled WGS sequence"/>
</dbReference>
<dbReference type="RefSeq" id="WP_009183640.1">
    <property type="nucleotide sequence ID" value="NZ_AMGM01000005.1"/>
</dbReference>
<evidence type="ECO:0008006" key="3">
    <source>
        <dbReference type="Google" id="ProtNLM"/>
    </source>
</evidence>
<dbReference type="AlphaFoldDB" id="K1L834"/>
<accession>K1L834</accession>
<dbReference type="EMBL" id="AMGM01000005">
    <property type="protein sequence ID" value="EKB50846.1"/>
    <property type="molecule type" value="Genomic_DNA"/>
</dbReference>
<gene>
    <name evidence="1" type="ORF">B879_00591</name>
</gene>
<dbReference type="PROSITE" id="PS51257">
    <property type="entry name" value="PROKAR_LIPOPROTEIN"/>
    <property type="match status" value="1"/>
</dbReference>